<name>A0A9Q1GEK0_SYNKA</name>
<dbReference type="AlphaFoldDB" id="A0A9Q1GEK0"/>
<feature type="region of interest" description="Disordered" evidence="1">
    <location>
        <begin position="1"/>
        <end position="50"/>
    </location>
</feature>
<sequence length="159" mass="17880">MSNRPTPPDGKHASVPRGHAATQPRSHRLRSPCRATEVPTNRPAADVPGLRERHWQAGILHTEARQPPAGPPSVWRRDCVSDHLVFDHFYHQDGNATGWGRKDERLLIKPERMFPSDKTPLRYHSKGLNHVYHHSTSSAPRPPPQHHAPKTPANEQSLG</sequence>
<proteinExistence type="predicted"/>
<feature type="compositionally biased region" description="Basic residues" evidence="1">
    <location>
        <begin position="121"/>
        <end position="133"/>
    </location>
</feature>
<feature type="region of interest" description="Disordered" evidence="1">
    <location>
        <begin position="115"/>
        <end position="159"/>
    </location>
</feature>
<dbReference type="Proteomes" id="UP001152622">
    <property type="component" value="Chromosome 1"/>
</dbReference>
<accession>A0A9Q1GEK0</accession>
<organism evidence="2 3">
    <name type="scientific">Synaphobranchus kaupii</name>
    <name type="common">Kaup's arrowtooth eel</name>
    <dbReference type="NCBI Taxonomy" id="118154"/>
    <lineage>
        <taxon>Eukaryota</taxon>
        <taxon>Metazoa</taxon>
        <taxon>Chordata</taxon>
        <taxon>Craniata</taxon>
        <taxon>Vertebrata</taxon>
        <taxon>Euteleostomi</taxon>
        <taxon>Actinopterygii</taxon>
        <taxon>Neopterygii</taxon>
        <taxon>Teleostei</taxon>
        <taxon>Anguilliformes</taxon>
        <taxon>Synaphobranchidae</taxon>
        <taxon>Synaphobranchus</taxon>
    </lineage>
</organism>
<comment type="caution">
    <text evidence="2">The sequence shown here is derived from an EMBL/GenBank/DDBJ whole genome shotgun (WGS) entry which is preliminary data.</text>
</comment>
<gene>
    <name evidence="2" type="ORF">SKAU_G00028830</name>
</gene>
<dbReference type="EMBL" id="JAINUF010000001">
    <property type="protein sequence ID" value="KAJ8382105.1"/>
    <property type="molecule type" value="Genomic_DNA"/>
</dbReference>
<evidence type="ECO:0000313" key="3">
    <source>
        <dbReference type="Proteomes" id="UP001152622"/>
    </source>
</evidence>
<evidence type="ECO:0000256" key="1">
    <source>
        <dbReference type="SAM" id="MobiDB-lite"/>
    </source>
</evidence>
<keyword evidence="3" id="KW-1185">Reference proteome</keyword>
<protein>
    <submittedName>
        <fullName evidence="2">Uncharacterized protein</fullName>
    </submittedName>
</protein>
<reference evidence="2" key="1">
    <citation type="journal article" date="2023" name="Science">
        <title>Genome structures resolve the early diversification of teleost fishes.</title>
        <authorList>
            <person name="Parey E."/>
            <person name="Louis A."/>
            <person name="Montfort J."/>
            <person name="Bouchez O."/>
            <person name="Roques C."/>
            <person name="Iampietro C."/>
            <person name="Lluch J."/>
            <person name="Castinel A."/>
            <person name="Donnadieu C."/>
            <person name="Desvignes T."/>
            <person name="Floi Bucao C."/>
            <person name="Jouanno E."/>
            <person name="Wen M."/>
            <person name="Mejri S."/>
            <person name="Dirks R."/>
            <person name="Jansen H."/>
            <person name="Henkel C."/>
            <person name="Chen W.J."/>
            <person name="Zahm M."/>
            <person name="Cabau C."/>
            <person name="Klopp C."/>
            <person name="Thompson A.W."/>
            <person name="Robinson-Rechavi M."/>
            <person name="Braasch I."/>
            <person name="Lecointre G."/>
            <person name="Bobe J."/>
            <person name="Postlethwait J.H."/>
            <person name="Berthelot C."/>
            <person name="Roest Crollius H."/>
            <person name="Guiguen Y."/>
        </authorList>
    </citation>
    <scope>NUCLEOTIDE SEQUENCE</scope>
    <source>
        <strain evidence="2">WJC10195</strain>
    </source>
</reference>
<evidence type="ECO:0000313" key="2">
    <source>
        <dbReference type="EMBL" id="KAJ8382105.1"/>
    </source>
</evidence>